<proteinExistence type="inferred from homology"/>
<evidence type="ECO:0000256" key="3">
    <source>
        <dbReference type="ARBA" id="ARBA00022862"/>
    </source>
</evidence>
<evidence type="ECO:0000313" key="8">
    <source>
        <dbReference type="EMBL" id="KAK4081459.1"/>
    </source>
</evidence>
<keyword evidence="5" id="KW-0676">Redox-active center</keyword>
<feature type="domain" description="Thioredoxin" evidence="7">
    <location>
        <begin position="197"/>
        <end position="359"/>
    </location>
</feature>
<evidence type="ECO:0000256" key="5">
    <source>
        <dbReference type="ARBA" id="ARBA00023284"/>
    </source>
</evidence>
<feature type="region of interest" description="Disordered" evidence="6">
    <location>
        <begin position="21"/>
        <end position="53"/>
    </location>
</feature>
<evidence type="ECO:0000259" key="7">
    <source>
        <dbReference type="PROSITE" id="PS51352"/>
    </source>
</evidence>
<sequence>MPSNSSVRRFPVPIPCARGHTYDVPSTTSCPLRPGRRHPRRPKTHLRYSPGCHSHGIRVGVRAGRRAAGDGGVEGGGRAPVKRAAGASAAESRRAASRAFVESRRLDSKANAATPPCVPPAGAGLVRVSAPPCSHPRAKVLVNGGGPVSLSAPSAICHLPSVICRRSTPRSLLALTDDNPPTTQHTQHYTSSTMSALKVGDSFPEDVAFTYVPPAPESDIKVCGIPQKFDASKEFKNKKVVLVSVPGAFTPTCQASHLPSYLNNRDALKQKGVDQVVVIAFNDAFVMSAWGKANGVTDDYVIFASDADAKFSKSIGWTIGERTSRYAIAVDHGKVVYASQEDNTKSIDQSGAEAVLAKL</sequence>
<evidence type="ECO:0000313" key="9">
    <source>
        <dbReference type="Proteomes" id="UP001287286"/>
    </source>
</evidence>
<feature type="compositionally biased region" description="Gly residues" evidence="6">
    <location>
        <begin position="69"/>
        <end position="78"/>
    </location>
</feature>
<dbReference type="EMBL" id="JAWRVI010000073">
    <property type="protein sequence ID" value="KAK4081459.1"/>
    <property type="molecule type" value="Genomic_DNA"/>
</dbReference>
<dbReference type="PANTHER" id="PTHR10430:SF16">
    <property type="entry name" value="PEROXIREDOXIN-5, MITOCHONDRIAL"/>
    <property type="match status" value="1"/>
</dbReference>
<evidence type="ECO:0000256" key="6">
    <source>
        <dbReference type="SAM" id="MobiDB-lite"/>
    </source>
</evidence>
<evidence type="ECO:0000256" key="2">
    <source>
        <dbReference type="ARBA" id="ARBA00022559"/>
    </source>
</evidence>
<dbReference type="InterPro" id="IPR036249">
    <property type="entry name" value="Thioredoxin-like_sf"/>
</dbReference>
<dbReference type="Pfam" id="PF08534">
    <property type="entry name" value="Redoxin"/>
    <property type="match status" value="1"/>
</dbReference>
<dbReference type="PROSITE" id="PS51352">
    <property type="entry name" value="THIOREDOXIN_2"/>
    <property type="match status" value="1"/>
</dbReference>
<dbReference type="PANTHER" id="PTHR10430">
    <property type="entry name" value="PEROXIREDOXIN"/>
    <property type="match status" value="1"/>
</dbReference>
<dbReference type="InterPro" id="IPR013766">
    <property type="entry name" value="Thioredoxin_domain"/>
</dbReference>
<protein>
    <recommendedName>
        <fullName evidence="7">Thioredoxin domain-containing protein</fullName>
    </recommendedName>
</protein>
<gene>
    <name evidence="8" type="ORF">Purlil1_11637</name>
</gene>
<evidence type="ECO:0000256" key="4">
    <source>
        <dbReference type="ARBA" id="ARBA00023002"/>
    </source>
</evidence>
<dbReference type="CDD" id="cd03013">
    <property type="entry name" value="PRX5_like"/>
    <property type="match status" value="1"/>
</dbReference>
<dbReference type="InterPro" id="IPR037944">
    <property type="entry name" value="PRX5-like"/>
</dbReference>
<keyword evidence="4" id="KW-0560">Oxidoreductase</keyword>
<feature type="region of interest" description="Disordered" evidence="6">
    <location>
        <begin position="65"/>
        <end position="96"/>
    </location>
</feature>
<dbReference type="Gene3D" id="3.40.30.10">
    <property type="entry name" value="Glutaredoxin"/>
    <property type="match status" value="1"/>
</dbReference>
<dbReference type="InterPro" id="IPR013740">
    <property type="entry name" value="Redoxin"/>
</dbReference>
<keyword evidence="9" id="KW-1185">Reference proteome</keyword>
<evidence type="ECO:0000256" key="1">
    <source>
        <dbReference type="ARBA" id="ARBA00010505"/>
    </source>
</evidence>
<organism evidence="8 9">
    <name type="scientific">Purpureocillium lilacinum</name>
    <name type="common">Paecilomyces lilacinus</name>
    <dbReference type="NCBI Taxonomy" id="33203"/>
    <lineage>
        <taxon>Eukaryota</taxon>
        <taxon>Fungi</taxon>
        <taxon>Dikarya</taxon>
        <taxon>Ascomycota</taxon>
        <taxon>Pezizomycotina</taxon>
        <taxon>Sordariomycetes</taxon>
        <taxon>Hypocreomycetidae</taxon>
        <taxon>Hypocreales</taxon>
        <taxon>Ophiocordycipitaceae</taxon>
        <taxon>Purpureocillium</taxon>
    </lineage>
</organism>
<keyword evidence="3" id="KW-0049">Antioxidant</keyword>
<reference evidence="8 9" key="1">
    <citation type="journal article" date="2024" name="Microbiol. Resour. Announc.">
        <title>Genome annotations for the ascomycete fungi Trichoderma harzianum, Trichoderma aggressivum, and Purpureocillium lilacinum.</title>
        <authorList>
            <person name="Beijen E.P.W."/>
            <person name="Ohm R.A."/>
        </authorList>
    </citation>
    <scope>NUCLEOTIDE SEQUENCE [LARGE SCALE GENOMIC DNA]</scope>
    <source>
        <strain evidence="8 9">CBS 150709</strain>
    </source>
</reference>
<comment type="similarity">
    <text evidence="1">Belongs to the peroxiredoxin family. Prx5 subfamily.</text>
</comment>
<comment type="caution">
    <text evidence="8">The sequence shown here is derived from an EMBL/GenBank/DDBJ whole genome shotgun (WGS) entry which is preliminary data.</text>
</comment>
<dbReference type="Proteomes" id="UP001287286">
    <property type="component" value="Unassembled WGS sequence"/>
</dbReference>
<keyword evidence="2" id="KW-0575">Peroxidase</keyword>
<name>A0ABR0BJ32_PURLI</name>
<feature type="compositionally biased region" description="Basic residues" evidence="6">
    <location>
        <begin position="34"/>
        <end position="46"/>
    </location>
</feature>
<dbReference type="SUPFAM" id="SSF52833">
    <property type="entry name" value="Thioredoxin-like"/>
    <property type="match status" value="1"/>
</dbReference>
<accession>A0ABR0BJ32</accession>